<evidence type="ECO:0000313" key="5">
    <source>
        <dbReference type="Proteomes" id="UP000199693"/>
    </source>
</evidence>
<dbReference type="PANTHER" id="PTHR36920">
    <property type="match status" value="1"/>
</dbReference>
<dbReference type="PROSITE" id="PS00695">
    <property type="entry name" value="ENT_VIR_OMP_2"/>
    <property type="match status" value="1"/>
</dbReference>
<dbReference type="GO" id="GO:0044384">
    <property type="term" value="C:host outer membrane"/>
    <property type="evidence" value="ECO:0007669"/>
    <property type="project" value="InterPro"/>
</dbReference>
<organism evidence="2 5">
    <name type="scientific">Pseudomonas delhiensis</name>
    <dbReference type="NCBI Taxonomy" id="366289"/>
    <lineage>
        <taxon>Bacteria</taxon>
        <taxon>Pseudomonadati</taxon>
        <taxon>Pseudomonadota</taxon>
        <taxon>Gammaproteobacteria</taxon>
        <taxon>Pseudomonadales</taxon>
        <taxon>Pseudomonadaceae</taxon>
        <taxon>Pseudomonas</taxon>
    </lineage>
</organism>
<gene>
    <name evidence="2" type="ORF">SAMN05216189_102430</name>
    <name evidence="3" type="ORF">SAMN06295949_12430</name>
</gene>
<proteinExistence type="predicted"/>
<keyword evidence="1" id="KW-0732">Signal</keyword>
<evidence type="ECO:0000313" key="2">
    <source>
        <dbReference type="EMBL" id="SDJ85848.1"/>
    </source>
</evidence>
<dbReference type="EMBL" id="FZPC01000024">
    <property type="protein sequence ID" value="SNT37984.1"/>
    <property type="molecule type" value="Genomic_DNA"/>
</dbReference>
<dbReference type="AlphaFoldDB" id="A0A239M7G9"/>
<name>A0A239M7G9_9PSED</name>
<dbReference type="InterPro" id="IPR011250">
    <property type="entry name" value="OMP/PagP_B-barrel"/>
</dbReference>
<reference evidence="2 5" key="1">
    <citation type="submission" date="2016-10" db="EMBL/GenBank/DDBJ databases">
        <authorList>
            <person name="de Groot N.N."/>
        </authorList>
    </citation>
    <scope>NUCLEOTIDE SEQUENCE [LARGE SCALE GENOMIC DNA]</scope>
    <source>
        <strain evidence="2 5">CCM 7361</strain>
    </source>
</reference>
<protein>
    <submittedName>
        <fullName evidence="2">Outer membrane protein</fullName>
    </submittedName>
</protein>
<accession>A0A239M7G9</accession>
<dbReference type="GO" id="GO:0019867">
    <property type="term" value="C:outer membrane"/>
    <property type="evidence" value="ECO:0007669"/>
    <property type="project" value="InterPro"/>
</dbReference>
<dbReference type="SUPFAM" id="SSF56925">
    <property type="entry name" value="OMPA-like"/>
    <property type="match status" value="1"/>
</dbReference>
<dbReference type="EMBL" id="FNEC01000024">
    <property type="protein sequence ID" value="SDJ85848.1"/>
    <property type="molecule type" value="Genomic_DNA"/>
</dbReference>
<dbReference type="InterPro" id="IPR000758">
    <property type="entry name" value="Enterovir_OMP"/>
</dbReference>
<evidence type="ECO:0000256" key="1">
    <source>
        <dbReference type="SAM" id="SignalP"/>
    </source>
</evidence>
<dbReference type="Gene3D" id="2.40.160.20">
    <property type="match status" value="1"/>
</dbReference>
<dbReference type="PANTHER" id="PTHR36920:SF1">
    <property type="entry name" value="OUTER MEMBRANE PROTEIN W"/>
    <property type="match status" value="1"/>
</dbReference>
<feature type="signal peptide" evidence="1">
    <location>
        <begin position="1"/>
        <end position="23"/>
    </location>
</feature>
<dbReference type="Proteomes" id="UP000198309">
    <property type="component" value="Unassembled WGS sequence"/>
</dbReference>
<evidence type="ECO:0000313" key="3">
    <source>
        <dbReference type="EMBL" id="SNT37984.1"/>
    </source>
</evidence>
<dbReference type="Pfam" id="PF03922">
    <property type="entry name" value="OmpW"/>
    <property type="match status" value="1"/>
</dbReference>
<feature type="chain" id="PRO_5030040996" evidence="1">
    <location>
        <begin position="24"/>
        <end position="234"/>
    </location>
</feature>
<dbReference type="RefSeq" id="WP_089393386.1">
    <property type="nucleotide sequence ID" value="NZ_FNEC01000024.1"/>
</dbReference>
<sequence length="234" mass="25052">MRKSWLTASLLAAAVATPFAVQAADIQGHKAGDFIVRGGFATVDPNDDSGNLKLDGAKVGGTKATVDSDTQLGLTFSYLLTDKIGVELVAATPFNHQVDVKGLGPGLDGKLADIKQLPPTVLLQYYPMGGTNSAFQPYGGLGVNYTTFFDEDLAGFRKDQGFSNLKLQDSWGLAAELGMDYMLNEHALVNVAVWYMDIDTKASVDGPGALGIQKTKVDVDVDPWVYMIGFGYKF</sequence>
<dbReference type="Proteomes" id="UP000199693">
    <property type="component" value="Unassembled WGS sequence"/>
</dbReference>
<reference evidence="3 4" key="2">
    <citation type="submission" date="2017-06" db="EMBL/GenBank/DDBJ databases">
        <authorList>
            <person name="Varghese N."/>
            <person name="Submissions S."/>
        </authorList>
    </citation>
    <scope>NUCLEOTIDE SEQUENCE [LARGE SCALE GENOMIC DNA]</scope>
    <source>
        <strain evidence="3 4">RLD-1</strain>
    </source>
</reference>
<keyword evidence="4" id="KW-1185">Reference proteome</keyword>
<evidence type="ECO:0000313" key="4">
    <source>
        <dbReference type="Proteomes" id="UP000198309"/>
    </source>
</evidence>
<dbReference type="GO" id="GO:0055085">
    <property type="term" value="P:transmembrane transport"/>
    <property type="evidence" value="ECO:0007669"/>
    <property type="project" value="TreeGrafter"/>
</dbReference>
<dbReference type="InterPro" id="IPR005618">
    <property type="entry name" value="OMPW"/>
</dbReference>